<dbReference type="Proteomes" id="UP000078543">
    <property type="component" value="Unassembled WGS sequence"/>
</dbReference>
<sequence>MKPTVAAFALALLAAWPAAAAEPALPPPVLAEDGFYHPDWFLVSFMDLKEDAEQAAKAGKRLAMVVEQRGCGACKRVHEVNLRDPRVTTYLKAHYQLLQIDLYGSREITDIDGQVLSEKDYAKKLGVRATPTILFFDEIPKGGGPQALAWKQVGYLAPEPFVNAFAFVRTKGYAGQKEPDFLAWMKGPAEKVKLP</sequence>
<dbReference type="EMBL" id="LWQU01000136">
    <property type="protein sequence ID" value="OAN50707.1"/>
    <property type="molecule type" value="Genomic_DNA"/>
</dbReference>
<reference evidence="3 4" key="1">
    <citation type="submission" date="2016-04" db="EMBL/GenBank/DDBJ databases">
        <title>Draft genome sequence of freshwater magnetotactic bacteria Magnetospirillum marisnigri SP-1 and Magnetospirillum moscoviense BB-1.</title>
        <authorList>
            <person name="Koziaeva V."/>
            <person name="Dziuba M.V."/>
            <person name="Ivanov T.M."/>
            <person name="Kuznetsov B."/>
            <person name="Grouzdev D.S."/>
        </authorList>
    </citation>
    <scope>NUCLEOTIDE SEQUENCE [LARGE SCALE GENOMIC DNA]</scope>
    <source>
        <strain evidence="3 4">BB-1</strain>
    </source>
</reference>
<gene>
    <name evidence="3" type="ORF">A6A05_11935</name>
</gene>
<feature type="chain" id="PRO_5008092173" description="Thioredoxin-like fold domain-containing protein" evidence="1">
    <location>
        <begin position="21"/>
        <end position="195"/>
    </location>
</feature>
<keyword evidence="4" id="KW-1185">Reference proteome</keyword>
<dbReference type="Gene3D" id="3.40.30.10">
    <property type="entry name" value="Glutaredoxin"/>
    <property type="match status" value="1"/>
</dbReference>
<comment type="caution">
    <text evidence="3">The sequence shown here is derived from an EMBL/GenBank/DDBJ whole genome shotgun (WGS) entry which is preliminary data.</text>
</comment>
<proteinExistence type="predicted"/>
<evidence type="ECO:0000313" key="3">
    <source>
        <dbReference type="EMBL" id="OAN50707.1"/>
    </source>
</evidence>
<evidence type="ECO:0000259" key="2">
    <source>
        <dbReference type="Pfam" id="PF13098"/>
    </source>
</evidence>
<accession>A0A178MRM7</accession>
<dbReference type="InterPro" id="IPR036249">
    <property type="entry name" value="Thioredoxin-like_sf"/>
</dbReference>
<dbReference type="SUPFAM" id="SSF52833">
    <property type="entry name" value="Thioredoxin-like"/>
    <property type="match status" value="1"/>
</dbReference>
<name>A0A178MRM7_9PROT</name>
<dbReference type="Pfam" id="PF13098">
    <property type="entry name" value="Thioredoxin_2"/>
    <property type="match status" value="1"/>
</dbReference>
<dbReference type="RefSeq" id="WP_082910853.1">
    <property type="nucleotide sequence ID" value="NZ_LWQU01000136.1"/>
</dbReference>
<dbReference type="InterPro" id="IPR041737">
    <property type="entry name" value="SoxW"/>
</dbReference>
<feature type="signal peptide" evidence="1">
    <location>
        <begin position="1"/>
        <end position="20"/>
    </location>
</feature>
<feature type="domain" description="Thioredoxin-like fold" evidence="2">
    <location>
        <begin position="55"/>
        <end position="138"/>
    </location>
</feature>
<dbReference type="STRING" id="1437059.A6A05_11935"/>
<dbReference type="CDD" id="cd02951">
    <property type="entry name" value="SoxW"/>
    <property type="match status" value="1"/>
</dbReference>
<dbReference type="InterPro" id="IPR012336">
    <property type="entry name" value="Thioredoxin-like_fold"/>
</dbReference>
<keyword evidence="1" id="KW-0732">Signal</keyword>
<protein>
    <recommendedName>
        <fullName evidence="2">Thioredoxin-like fold domain-containing protein</fullName>
    </recommendedName>
</protein>
<organism evidence="3 4">
    <name type="scientific">Magnetospirillum moscoviense</name>
    <dbReference type="NCBI Taxonomy" id="1437059"/>
    <lineage>
        <taxon>Bacteria</taxon>
        <taxon>Pseudomonadati</taxon>
        <taxon>Pseudomonadota</taxon>
        <taxon>Alphaproteobacteria</taxon>
        <taxon>Rhodospirillales</taxon>
        <taxon>Rhodospirillaceae</taxon>
        <taxon>Magnetospirillum</taxon>
    </lineage>
</organism>
<dbReference type="OrthoDB" id="9811036at2"/>
<dbReference type="AlphaFoldDB" id="A0A178MRM7"/>
<evidence type="ECO:0000256" key="1">
    <source>
        <dbReference type="SAM" id="SignalP"/>
    </source>
</evidence>
<evidence type="ECO:0000313" key="4">
    <source>
        <dbReference type="Proteomes" id="UP000078543"/>
    </source>
</evidence>